<feature type="compositionally biased region" description="Low complexity" evidence="1">
    <location>
        <begin position="709"/>
        <end position="718"/>
    </location>
</feature>
<proteinExistence type="predicted"/>
<feature type="compositionally biased region" description="Low complexity" evidence="1">
    <location>
        <begin position="619"/>
        <end position="628"/>
    </location>
</feature>
<protein>
    <submittedName>
        <fullName evidence="2">Uncharacterized protein</fullName>
    </submittedName>
</protein>
<gene>
    <name evidence="2" type="ORF">EDEG_01138</name>
</gene>
<dbReference type="HOGENOM" id="CLU_254531_0_0_1"/>
<feature type="non-terminal residue" evidence="2">
    <location>
        <position position="1"/>
    </location>
</feature>
<comment type="caution">
    <text evidence="2">The sequence shown here is derived from an EMBL/GenBank/DDBJ whole genome shotgun (WGS) entry which is preliminary data.</text>
</comment>
<keyword evidence="3" id="KW-1185">Reference proteome</keyword>
<name>J9DAA3_EDHAE</name>
<feature type="compositionally biased region" description="Low complexity" evidence="1">
    <location>
        <begin position="574"/>
        <end position="611"/>
    </location>
</feature>
<evidence type="ECO:0000256" key="1">
    <source>
        <dbReference type="SAM" id="MobiDB-lite"/>
    </source>
</evidence>
<evidence type="ECO:0000313" key="2">
    <source>
        <dbReference type="EMBL" id="EJW04661.1"/>
    </source>
</evidence>
<sequence>IVNKKDSESSDLYVKNKVDVLCRNEEIGKSNLNEMNKKSERKILYKKENNSYNEINVQEKLIEKNIFYIKEEKRKSSDDTKTNKKPSFVNENDKITTFKEYFDASKRETKDLHKQETKSKVSKVSKTFSGYFNLSKTGVHKDGIDGIDVSDFKNADVRNKFKDIKVNKTLKEYFNFRKVDLNDECNKNVGKKVNEKTLFDNEEVENCFEENSYFEFIDEKRIECQRKKDNFSDYVIFNDGNVQSFIENENLKRVSRKSLKGISPTKKVKKNYNSDLSIYKKDDGNLLNKDFSVNTSNISNKKEVNNYLRFESKTKQDLNDLLKMSSKSGESLCSKISRMNRMLEKEKIHDEIMKEPSFHSSNSGNILECNILYDDNLYLHKRNVIDNCNLHKNDSINAEIFSENELVDDDLHKNKNKYKLNDLCDEIDSTNPKSDKAELKIDLSENKTFHGFSDEKTPEKLQKRSLNIFINSKADENEIKNKLKKNSLNILQNILKKENTDFCDENTKENTSTNTNENVNQNLNFNNTSSNTDKNKNLNDNNTSSNINKDENKNLNDNNTSSNINKDENKNENDNNTSSNTDKNKNLNDNNTSSNTDKNKNLNDNNTSSNINKDENKNLNDNNTSSNINKDENKNLNDNNTSSSKNKNENDNNTSSNTDKNKNLNDNNTSSNINKDENDNNTSSNTDKNKNLNDNNTSSIKNKDENKNLNDNNTSSNINKDENDNNTSSNTDKNKNLNDNNTSSIKNINTNFNDNKDESKTINIDNDNNHINKFIFVNDNHNNNISENGNVNCFNASLDINTYENSDKFTIKKNAEGSVKNSSNLLTKELNSEIECCESSYLNKSMRIENLCVKNNSVYKENVKNLQKHCSFIKNIDRVNEIIEEIKLNHIENCKNNTKNKINKRETSKIDVNNKYKFDYEDNVSLCNEDLYEKNDYTKKIVSDKEDILEKIILNCINNDKIFNTEFILNLLKDQNYECEEFLKFNRVDHKKYFNEQLCKEDNLKKQEELLDPSKYQNSYEFINSAGKLLDTKIEPSIILNYLRNLTKNFELLCNDFVLKDKNMHIKNCDNNDNTKIDYDFDGSKTNINIDNKHINSTFSVFCDDENNNIIDNEAKNMIDISKNEKFRCDTVHKSKKFKETSKHVTPNNLNYISEHYNKSNFLETPKYHLHNNPPHSESFSGVLLDKFIDYSKYIKEPSKSMMYVNDLNVANNNNIYSKYVNTFDRKCDKENELFDFELIDLVKKYVKRCINHILQNDTNDLTEFINNNDDNNNQKIDSSLCYPSIINNYSTSNDKVEHGYIDNTTIDNVNLINSAIINNHSNNCIDSSILNNKDNNSIEHCDKNNKDTIGLTESNKIDNNLIESSDIDNNLIEYSKINNSIEYSNINNNSIEYSKIN</sequence>
<feature type="compositionally biased region" description="Low complexity" evidence="1">
    <location>
        <begin position="680"/>
        <end position="699"/>
    </location>
</feature>
<organism evidence="2 3">
    <name type="scientific">Edhazardia aedis (strain USNM 41457)</name>
    <name type="common">Microsporidian parasite</name>
    <dbReference type="NCBI Taxonomy" id="1003232"/>
    <lineage>
        <taxon>Eukaryota</taxon>
        <taxon>Fungi</taxon>
        <taxon>Fungi incertae sedis</taxon>
        <taxon>Microsporidia</taxon>
        <taxon>Edhazardia</taxon>
    </lineage>
</organism>
<dbReference type="Proteomes" id="UP000003163">
    <property type="component" value="Unassembled WGS sequence"/>
</dbReference>
<feature type="compositionally biased region" description="Low complexity" evidence="1">
    <location>
        <begin position="509"/>
        <end position="547"/>
    </location>
</feature>
<dbReference type="OMA" id="MEVNINS"/>
<feature type="compositionally biased region" description="Low complexity" evidence="1">
    <location>
        <begin position="636"/>
        <end position="673"/>
    </location>
</feature>
<dbReference type="STRING" id="1003232.J9DAA3"/>
<accession>J9DAA3</accession>
<feature type="region of interest" description="Disordered" evidence="1">
    <location>
        <begin position="505"/>
        <end position="752"/>
    </location>
</feature>
<dbReference type="InParanoid" id="J9DAA3"/>
<dbReference type="VEuPathDB" id="MicrosporidiaDB:EDEG_01138"/>
<feature type="non-terminal residue" evidence="2">
    <location>
        <position position="1398"/>
    </location>
</feature>
<feature type="compositionally biased region" description="Low complexity" evidence="1">
    <location>
        <begin position="555"/>
        <end position="564"/>
    </location>
</feature>
<reference evidence="2 3" key="1">
    <citation type="submission" date="2011-08" db="EMBL/GenBank/DDBJ databases">
        <authorList>
            <person name="Liu Z.J."/>
            <person name="Shi F.L."/>
            <person name="Lu J.Q."/>
            <person name="Li M."/>
            <person name="Wang Z.L."/>
        </authorList>
    </citation>
    <scope>NUCLEOTIDE SEQUENCE [LARGE SCALE GENOMIC DNA]</scope>
    <source>
        <strain evidence="2 3">USNM 41457</strain>
    </source>
</reference>
<feature type="compositionally biased region" description="Low complexity" evidence="1">
    <location>
        <begin position="725"/>
        <end position="752"/>
    </location>
</feature>
<dbReference type="EMBL" id="AFBI03000015">
    <property type="protein sequence ID" value="EJW04661.1"/>
    <property type="molecule type" value="Genomic_DNA"/>
</dbReference>
<reference evidence="3" key="2">
    <citation type="submission" date="2015-07" db="EMBL/GenBank/DDBJ databases">
        <title>Contrasting host-pathogen interactions and genome evolution in two generalist and specialist microsporidian pathogens of mosquitoes.</title>
        <authorList>
            <consortium name="The Broad Institute Genomics Platform"/>
            <consortium name="The Broad Institute Genome Sequencing Center for Infectious Disease"/>
            <person name="Cuomo C.A."/>
            <person name="Sanscrainte N.D."/>
            <person name="Goldberg J.M."/>
            <person name="Heiman D."/>
            <person name="Young S."/>
            <person name="Zeng Q."/>
            <person name="Becnel J.J."/>
            <person name="Birren B.W."/>
        </authorList>
    </citation>
    <scope>NUCLEOTIDE SEQUENCE [LARGE SCALE GENOMIC DNA]</scope>
    <source>
        <strain evidence="3">USNM 41457</strain>
    </source>
</reference>
<evidence type="ECO:0000313" key="3">
    <source>
        <dbReference type="Proteomes" id="UP000003163"/>
    </source>
</evidence>